<dbReference type="EMBL" id="JACHZF010000030">
    <property type="protein sequence ID" value="MBB3332365.1"/>
    <property type="molecule type" value="Genomic_DNA"/>
</dbReference>
<dbReference type="Proteomes" id="UP000553442">
    <property type="component" value="Unassembled WGS sequence"/>
</dbReference>
<evidence type="ECO:0000259" key="2">
    <source>
        <dbReference type="Pfam" id="PF09084"/>
    </source>
</evidence>
<reference evidence="3 4" key="1">
    <citation type="submission" date="2020-08" db="EMBL/GenBank/DDBJ databases">
        <title>Genomic Encyclopedia of Archaeal and Bacterial Type Strains, Phase II (KMG-II): from individual species to whole genera.</title>
        <authorList>
            <person name="Goeker M."/>
        </authorList>
    </citation>
    <scope>NUCLEOTIDE SEQUENCE [LARGE SCALE GENOMIC DNA]</scope>
    <source>
        <strain evidence="3 4">5AG</strain>
    </source>
</reference>
<protein>
    <submittedName>
        <fullName evidence="3">Putative hydroxymethylpyrimidine transport system substrate-binding protein</fullName>
    </submittedName>
</protein>
<dbReference type="GO" id="GO:0009228">
    <property type="term" value="P:thiamine biosynthetic process"/>
    <property type="evidence" value="ECO:0007669"/>
    <property type="project" value="InterPro"/>
</dbReference>
<dbReference type="RefSeq" id="WP_183333835.1">
    <property type="nucleotide sequence ID" value="NZ_JACHZF010000030.1"/>
</dbReference>
<evidence type="ECO:0000256" key="1">
    <source>
        <dbReference type="SAM" id="SignalP"/>
    </source>
</evidence>
<organism evidence="3 4">
    <name type="scientific">Halomonas campaniensis</name>
    <dbReference type="NCBI Taxonomy" id="213554"/>
    <lineage>
        <taxon>Bacteria</taxon>
        <taxon>Pseudomonadati</taxon>
        <taxon>Pseudomonadota</taxon>
        <taxon>Gammaproteobacteria</taxon>
        <taxon>Oceanospirillales</taxon>
        <taxon>Halomonadaceae</taxon>
        <taxon>Halomonas</taxon>
    </lineage>
</organism>
<dbReference type="PANTHER" id="PTHR31528:SF3">
    <property type="entry name" value="THIAMINE BIOSYNTHESIS PROTEIN HI_0357-RELATED"/>
    <property type="match status" value="1"/>
</dbReference>
<dbReference type="AlphaFoldDB" id="A0A7W5K5T0"/>
<dbReference type="InterPro" id="IPR015168">
    <property type="entry name" value="SsuA/THI5"/>
</dbReference>
<gene>
    <name evidence="3" type="ORF">BDK63_003259</name>
</gene>
<dbReference type="Pfam" id="PF09084">
    <property type="entry name" value="NMT1"/>
    <property type="match status" value="1"/>
</dbReference>
<dbReference type="PANTHER" id="PTHR31528">
    <property type="entry name" value="4-AMINO-5-HYDROXYMETHYL-2-METHYLPYRIMIDINE PHOSPHATE SYNTHASE THI11-RELATED"/>
    <property type="match status" value="1"/>
</dbReference>
<dbReference type="Gene3D" id="3.40.190.10">
    <property type="entry name" value="Periplasmic binding protein-like II"/>
    <property type="match status" value="2"/>
</dbReference>
<feature type="signal peptide" evidence="1">
    <location>
        <begin position="1"/>
        <end position="31"/>
    </location>
</feature>
<keyword evidence="1" id="KW-0732">Signal</keyword>
<feature type="chain" id="PRO_5031222293" evidence="1">
    <location>
        <begin position="32"/>
        <end position="412"/>
    </location>
</feature>
<comment type="caution">
    <text evidence="3">The sequence shown here is derived from an EMBL/GenBank/DDBJ whole genome shotgun (WGS) entry which is preliminary data.</text>
</comment>
<name>A0A7W5K5T0_9GAMM</name>
<evidence type="ECO:0000313" key="4">
    <source>
        <dbReference type="Proteomes" id="UP000553442"/>
    </source>
</evidence>
<keyword evidence="4" id="KW-1185">Reference proteome</keyword>
<dbReference type="InterPro" id="IPR027939">
    <property type="entry name" value="NMT1/THI5"/>
</dbReference>
<dbReference type="SUPFAM" id="SSF53850">
    <property type="entry name" value="Periplasmic binding protein-like II"/>
    <property type="match status" value="1"/>
</dbReference>
<proteinExistence type="predicted"/>
<evidence type="ECO:0000313" key="3">
    <source>
        <dbReference type="EMBL" id="MBB3332365.1"/>
    </source>
</evidence>
<feature type="domain" description="SsuA/THI5-like" evidence="2">
    <location>
        <begin position="131"/>
        <end position="344"/>
    </location>
</feature>
<sequence>MTTLAPRRTDRPWRLACLLLLGLLAARPGEADEALPAPPSTYPPLETRVMVPRLDAIGAEAPVPEQATEAVMMPEEEAATSGDDASASPVAPETEEADIEPVPTVAVAAPEPLAPPPLKRLEIMLDWYPSPRHAALILARDNGVLPRNGLEIVLSTPADPSVPTRLLAAGRVDLAVTRQPLLHLQVDRGLPLIRVATLVGLPLAAVILRDGQGEASLARLAGKRVGYADEDGRDILLPALLKPHGIMPAELTLTDVNFALAAAMVEDEVDGLIVSSRLQLPRQLADEGVAAQLWRVEAHGIPLHDGLILVANRDRLGGQKEAIRKLVAALEETTAWMIEFPDEAWQRLITSEPGIDTPANRAAWPEILRRFSARPAAMDFQRYAGFERFLHERDLVGEQTPVDRLGVDPGAP</sequence>
<accession>A0A7W5K5T0</accession>